<proteinExistence type="predicted"/>
<name>A0A813IGY5_POLGL</name>
<feature type="compositionally biased region" description="Low complexity" evidence="2">
    <location>
        <begin position="7"/>
        <end position="16"/>
    </location>
</feature>
<evidence type="ECO:0000313" key="3">
    <source>
        <dbReference type="EMBL" id="CAE8650373.1"/>
    </source>
</evidence>
<accession>A0A813IGY5</accession>
<feature type="compositionally biased region" description="Low complexity" evidence="2">
    <location>
        <begin position="371"/>
        <end position="393"/>
    </location>
</feature>
<dbReference type="Proteomes" id="UP000626109">
    <property type="component" value="Unassembled WGS sequence"/>
</dbReference>
<evidence type="ECO:0000313" key="4">
    <source>
        <dbReference type="Proteomes" id="UP000626109"/>
    </source>
</evidence>
<keyword evidence="1" id="KW-0175">Coiled coil</keyword>
<evidence type="ECO:0000256" key="1">
    <source>
        <dbReference type="SAM" id="Coils"/>
    </source>
</evidence>
<sequence length="393" mass="41154">MVKRTASKAPVSPVKAKAARKSDEAVEVDGHFAEECSPILELISQASGVSEACREMLLAMSPHCLKSAKSSRHEFQHQMVEVLSKVVAGVEAEQTSAVQAAEAEVSEMTSQKEAAANVATAAQEATEVATTERDAKDAAMRSAGQAATDADVAQAAARNSVASLESEREELVAGKSEYEALISGTWADLKAGSIPGQKWRERAKLITGVVEMLEKVGLDASLKDGLPVALKTKPSERGKFAQQTVEYAEALMLKHVAATEAKLGSKDSEAASRAQAVTGAEAALAAATHLKEQSEEATAAAEATLAEKTKELAAARKAEKALEPKAKHVNAAWEDAKRSLEEVQALAAKFQALCEEPAPTAAEAEEEEMPEAPTTVAEVEASAEAPTVAEVAA</sequence>
<dbReference type="EMBL" id="CAJNNW010008786">
    <property type="protein sequence ID" value="CAE8650373.1"/>
    <property type="molecule type" value="Genomic_DNA"/>
</dbReference>
<protein>
    <submittedName>
        <fullName evidence="3">Uncharacterized protein</fullName>
    </submittedName>
</protein>
<gene>
    <name evidence="3" type="ORF">PGLA2088_LOCUS8207</name>
</gene>
<dbReference type="AlphaFoldDB" id="A0A813IGY5"/>
<feature type="coiled-coil region" evidence="1">
    <location>
        <begin position="291"/>
        <end position="318"/>
    </location>
</feature>
<feature type="region of interest" description="Disordered" evidence="2">
    <location>
        <begin position="356"/>
        <end position="393"/>
    </location>
</feature>
<evidence type="ECO:0000256" key="2">
    <source>
        <dbReference type="SAM" id="MobiDB-lite"/>
    </source>
</evidence>
<reference evidence="3" key="1">
    <citation type="submission" date="2021-02" db="EMBL/GenBank/DDBJ databases">
        <authorList>
            <person name="Dougan E. K."/>
            <person name="Rhodes N."/>
            <person name="Thang M."/>
            <person name="Chan C."/>
        </authorList>
    </citation>
    <scope>NUCLEOTIDE SEQUENCE</scope>
</reference>
<comment type="caution">
    <text evidence="3">The sequence shown here is derived from an EMBL/GenBank/DDBJ whole genome shotgun (WGS) entry which is preliminary data.</text>
</comment>
<feature type="region of interest" description="Disordered" evidence="2">
    <location>
        <begin position="1"/>
        <end position="23"/>
    </location>
</feature>
<organism evidence="3 4">
    <name type="scientific">Polarella glacialis</name>
    <name type="common">Dinoflagellate</name>
    <dbReference type="NCBI Taxonomy" id="89957"/>
    <lineage>
        <taxon>Eukaryota</taxon>
        <taxon>Sar</taxon>
        <taxon>Alveolata</taxon>
        <taxon>Dinophyceae</taxon>
        <taxon>Suessiales</taxon>
        <taxon>Suessiaceae</taxon>
        <taxon>Polarella</taxon>
    </lineage>
</organism>